<name>A0A7S1ZXY9_9STRA</name>
<sequence length="503" mass="57619">MDVEQNDKDDDNLEQLQQDIPAPSSFSWAATFAKVSSIAPAEGLEEDNEFFTRQQQEEEEGENNNGDSDAGGIAKLAKLIKSCSKNKVKNKNSSDASLEELQNKPAKKKEESNEEMTNEKNDNDENKEEKKARKKRRKKEKEEQNDKDEHGDAKTIKDGKTQKNENANDTAIITPPKKEKKKKKAKKEKKKKDNDTRSNDAKKERKEELKNDVTTKHSDDHEKTKSVTKAKASTDNTLSDVTTSSSTDSNTSLSFPYDVEPDDHCETPPNSYEDIAPLLQKLKSINSNSDITIYDPYYCDGSVISNLSNLGFPNVYNKKEDCYKVWKKMSAGGSNSDGDDVSNYPNYDVLVTNPPYSGDHMEKLINHITSSQFGDKPWFLLLPKFVHKKDYFVKAFYKNKSQQPFYLIPKKRYVYIPPKHFRDKKASDVHKKSSPFVSMWYIWGGTANATRMLADYYFQRSRRYRNITTKNDGNGDNNKNDVFCRCDIARSKSELRDLRRKKG</sequence>
<accession>A0A7S1ZXY9</accession>
<feature type="region of interest" description="Disordered" evidence="1">
    <location>
        <begin position="85"/>
        <end position="258"/>
    </location>
</feature>
<protein>
    <submittedName>
        <fullName evidence="2">Uncharacterized protein</fullName>
    </submittedName>
</protein>
<feature type="compositionally biased region" description="Basic and acidic residues" evidence="1">
    <location>
        <begin position="191"/>
        <end position="225"/>
    </location>
</feature>
<dbReference type="GO" id="GO:0008168">
    <property type="term" value="F:methyltransferase activity"/>
    <property type="evidence" value="ECO:0007669"/>
    <property type="project" value="InterPro"/>
</dbReference>
<dbReference type="PANTHER" id="PTHR39444">
    <property type="entry name" value="SITE-SPECIFIC DNA-METHYLTRANSFERASE (ADENINE-SPECIFIC)"/>
    <property type="match status" value="1"/>
</dbReference>
<dbReference type="PANTHER" id="PTHR39444:SF3">
    <property type="entry name" value="SITE-SPECIFIC DNA-METHYLTRANSFERASE (ADENINE-SPECIFIC)"/>
    <property type="match status" value="1"/>
</dbReference>
<feature type="compositionally biased region" description="Basic and acidic residues" evidence="1">
    <location>
        <begin position="117"/>
        <end position="131"/>
    </location>
</feature>
<feature type="compositionally biased region" description="Low complexity" evidence="1">
    <location>
        <begin position="227"/>
        <end position="254"/>
    </location>
</feature>
<evidence type="ECO:0000313" key="2">
    <source>
        <dbReference type="EMBL" id="CAD9351939.1"/>
    </source>
</evidence>
<dbReference type="GO" id="GO:0032259">
    <property type="term" value="P:methylation"/>
    <property type="evidence" value="ECO:0007669"/>
    <property type="project" value="InterPro"/>
</dbReference>
<dbReference type="PROSITE" id="PS00092">
    <property type="entry name" value="N6_MTASE"/>
    <property type="match status" value="1"/>
</dbReference>
<dbReference type="EMBL" id="HBGN01034491">
    <property type="protein sequence ID" value="CAD9351939.1"/>
    <property type="molecule type" value="Transcribed_RNA"/>
</dbReference>
<feature type="region of interest" description="Disordered" evidence="1">
    <location>
        <begin position="1"/>
        <end position="22"/>
    </location>
</feature>
<proteinExistence type="predicted"/>
<organism evidence="2">
    <name type="scientific">Ditylum brightwellii</name>
    <dbReference type="NCBI Taxonomy" id="49249"/>
    <lineage>
        <taxon>Eukaryota</taxon>
        <taxon>Sar</taxon>
        <taxon>Stramenopiles</taxon>
        <taxon>Ochrophyta</taxon>
        <taxon>Bacillariophyta</taxon>
        <taxon>Mediophyceae</taxon>
        <taxon>Lithodesmiophycidae</taxon>
        <taxon>Lithodesmiales</taxon>
        <taxon>Lithodesmiaceae</taxon>
        <taxon>Ditylum</taxon>
    </lineage>
</organism>
<feature type="compositionally biased region" description="Basic residues" evidence="1">
    <location>
        <begin position="178"/>
        <end position="190"/>
    </location>
</feature>
<gene>
    <name evidence="2" type="ORF">DBRI1063_LOCUS22195</name>
</gene>
<feature type="region of interest" description="Disordered" evidence="1">
    <location>
        <begin position="40"/>
        <end position="72"/>
    </location>
</feature>
<feature type="compositionally biased region" description="Basic and acidic residues" evidence="1">
    <location>
        <begin position="140"/>
        <end position="163"/>
    </location>
</feature>
<dbReference type="AlphaFoldDB" id="A0A7S1ZXY9"/>
<evidence type="ECO:0000256" key="1">
    <source>
        <dbReference type="SAM" id="MobiDB-lite"/>
    </source>
</evidence>
<feature type="compositionally biased region" description="Acidic residues" evidence="1">
    <location>
        <begin position="1"/>
        <end position="13"/>
    </location>
</feature>
<dbReference type="InterPro" id="IPR002052">
    <property type="entry name" value="DNA_methylase_N6_adenine_CS"/>
</dbReference>
<reference evidence="2" key="1">
    <citation type="submission" date="2021-01" db="EMBL/GenBank/DDBJ databases">
        <authorList>
            <person name="Corre E."/>
            <person name="Pelletier E."/>
            <person name="Niang G."/>
            <person name="Scheremetjew M."/>
            <person name="Finn R."/>
            <person name="Kale V."/>
            <person name="Holt S."/>
            <person name="Cochrane G."/>
            <person name="Meng A."/>
            <person name="Brown T."/>
            <person name="Cohen L."/>
        </authorList>
    </citation>
    <scope>NUCLEOTIDE SEQUENCE</scope>
    <source>
        <strain evidence="2">Pop2</strain>
    </source>
</reference>
<dbReference type="GO" id="GO:0003676">
    <property type="term" value="F:nucleic acid binding"/>
    <property type="evidence" value="ECO:0007669"/>
    <property type="project" value="InterPro"/>
</dbReference>